<dbReference type="RefSeq" id="WP_150864550.1">
    <property type="nucleotide sequence ID" value="NZ_VYXP01000006.1"/>
</dbReference>
<evidence type="ECO:0000256" key="6">
    <source>
        <dbReference type="ARBA" id="ARBA00022692"/>
    </source>
</evidence>
<dbReference type="SUPFAM" id="SSF82693">
    <property type="entry name" value="Multidrug efflux transporter AcrB pore domain, PN1, PN2, PC1 and PC2 subdomains"/>
    <property type="match status" value="4"/>
</dbReference>
<dbReference type="Gene3D" id="3.30.70.1430">
    <property type="entry name" value="Multidrug efflux transporter AcrB pore domain"/>
    <property type="match status" value="2"/>
</dbReference>
<dbReference type="EMBL" id="VYXP01000006">
    <property type="protein sequence ID" value="KAA9130912.1"/>
    <property type="molecule type" value="Genomic_DNA"/>
</dbReference>
<feature type="transmembrane region" description="Helical" evidence="9">
    <location>
        <begin position="342"/>
        <end position="361"/>
    </location>
</feature>
<comment type="similarity">
    <text evidence="2 9">Belongs to the resistance-nodulation-cell division (RND) (TC 2.A.6) family.</text>
</comment>
<evidence type="ECO:0000256" key="4">
    <source>
        <dbReference type="ARBA" id="ARBA00022475"/>
    </source>
</evidence>
<feature type="transmembrane region" description="Helical" evidence="9">
    <location>
        <begin position="920"/>
        <end position="941"/>
    </location>
</feature>
<feature type="transmembrane region" description="Helical" evidence="9">
    <location>
        <begin position="439"/>
        <end position="459"/>
    </location>
</feature>
<dbReference type="Gene3D" id="3.30.70.1440">
    <property type="entry name" value="Multidrug efflux transporter AcrB pore domain"/>
    <property type="match status" value="1"/>
</dbReference>
<dbReference type="InterPro" id="IPR001036">
    <property type="entry name" value="Acrflvin-R"/>
</dbReference>
<keyword evidence="11" id="KW-1185">Reference proteome</keyword>
<keyword evidence="5 9" id="KW-0997">Cell inner membrane</keyword>
<dbReference type="NCBIfam" id="TIGR00915">
    <property type="entry name" value="2A0602"/>
    <property type="match status" value="1"/>
</dbReference>
<comment type="subcellular location">
    <subcellularLocation>
        <location evidence="1 9">Cell inner membrane</location>
        <topology evidence="1 9">Multi-pass membrane protein</topology>
    </subcellularLocation>
</comment>
<gene>
    <name evidence="10" type="ORF">F3N42_11175</name>
</gene>
<organism evidence="10 11">
    <name type="scientific">Marinihelvus fidelis</name>
    <dbReference type="NCBI Taxonomy" id="2613842"/>
    <lineage>
        <taxon>Bacteria</taxon>
        <taxon>Pseudomonadati</taxon>
        <taxon>Pseudomonadota</taxon>
        <taxon>Gammaproteobacteria</taxon>
        <taxon>Chromatiales</taxon>
        <taxon>Wenzhouxiangellaceae</taxon>
        <taxon>Marinihelvus</taxon>
    </lineage>
</organism>
<feature type="transmembrane region" description="Helical" evidence="9">
    <location>
        <begin position="471"/>
        <end position="498"/>
    </location>
</feature>
<feature type="transmembrane region" description="Helical" evidence="9">
    <location>
        <begin position="1002"/>
        <end position="1024"/>
    </location>
</feature>
<dbReference type="GO" id="GO:0009636">
    <property type="term" value="P:response to toxic substance"/>
    <property type="evidence" value="ECO:0007669"/>
    <property type="project" value="UniProtKB-ARBA"/>
</dbReference>
<sequence length="1038" mass="110820">MISTTFIKRPKLAMVIAVVTVMCGLIAIPLLPVGEFPNITPPQVTVSASYPGANAQTVIDAVAGPIEQEVNGVENMIYMQSTASNSGNYSLSVTFEYGTDPDLAQVNVQNRVDQALRLLPEEVSQGGVRVQKQSTDMLMVINVFSPEGTLTPEFISNYSKINVSDVLARINGISAANNLGSLDFAMRVWLNPDRMASLGLATEDVVAAIREQNLVVAAGQVGAPPAPKGQQFQYTITTRGRLASVEEFEQIVVRAGGEARIVYLKDIARIELGAQSYAAVGELDGQSAAVIAVYKLPEANALAVADDIRSKLDELSQTFPEDLDYAVLYDTTRYVSISIKEVVVTLLQAVALVILVVFLFLGNWRATLVPAVTIPVSLIGTFAVLLAMGMSINTVSLFGLILAIGVVVDDAIIVIENVERHIAEGKSAFDAAMISMKEVTGPIVATTLVLFAVFVPVTLMPGISGSLYRQFAITILVAVFISSINALTLSPALSALILKHREEPKGFLGAVARLIDRTTHRYRSIVDISVRRLGLTIAVYLVLVGGIVWMLTTLPSGFVPDEDKGAFMVDIQLPDAASLERTGGVVERVSEILEGDPEVQHVIAVKGYSLLKGVAASNGAMAIVVLRDWEQRPRADQSQAAVANRMRGRLLAIPDAMVTVFSPPALPGVGAVSGVDYRLLDQLGRPASDLAGVAGTIVTQANQAPEIGMAFSTFRAGIPLIEVEADRVKAKDQGIALANLYGTLQAMLGSLYVNDFNLYGRTFRVMIQADAEFRDEENDISRIFVRNNDGEMVPLSTLVSTDYTIGPETLNRYNLFNSVTINAMPAPGYSESDVIGALERISASALPSGYTYDWSGMTFQSLEAGNLAPIIFSLALVFVYLFLVGQYESWLIPAAVILSVPLAILGAFAGLHAIGLPLNLYGQIGLVLLVGMSAKTAILIVEFAKQLRDQEHVPIAEAAGQAASIRFRAVLMTGFSFILGVLPLILASGAGAASRVSLGTVVFYGMIASAIFGTLMVPAAYAAIQHAREFGKKRVSGA</sequence>
<protein>
    <recommendedName>
        <fullName evidence="9">Efflux pump membrane transporter</fullName>
    </recommendedName>
</protein>
<dbReference type="Gene3D" id="3.30.2090.10">
    <property type="entry name" value="Multidrug efflux transporter AcrB TolC docking domain, DN and DC subdomains"/>
    <property type="match status" value="2"/>
</dbReference>
<reference evidence="10 11" key="1">
    <citation type="submission" date="2019-09" db="EMBL/GenBank/DDBJ databases">
        <title>Wenzhouxiangella sp. Genome sequencing and assembly.</title>
        <authorList>
            <person name="Zhang R."/>
        </authorList>
    </citation>
    <scope>NUCLEOTIDE SEQUENCE [LARGE SCALE GENOMIC DNA]</scope>
    <source>
        <strain evidence="10 11">W260</strain>
    </source>
</reference>
<feature type="transmembrane region" description="Helical" evidence="9">
    <location>
        <begin position="533"/>
        <end position="551"/>
    </location>
</feature>
<dbReference type="InterPro" id="IPR004764">
    <property type="entry name" value="MdtF-like"/>
</dbReference>
<feature type="transmembrane region" description="Helical" evidence="9">
    <location>
        <begin position="864"/>
        <end position="883"/>
    </location>
</feature>
<dbReference type="FunFam" id="3.30.70.1430:FF:000001">
    <property type="entry name" value="Efflux pump membrane transporter"/>
    <property type="match status" value="1"/>
</dbReference>
<dbReference type="GO" id="GO:0005886">
    <property type="term" value="C:plasma membrane"/>
    <property type="evidence" value="ECO:0007669"/>
    <property type="project" value="UniProtKB-SubCell"/>
</dbReference>
<feature type="transmembrane region" description="Helical" evidence="9">
    <location>
        <begin position="368"/>
        <end position="389"/>
    </location>
</feature>
<keyword evidence="4" id="KW-1003">Cell membrane</keyword>
<keyword evidence="8 9" id="KW-0472">Membrane</keyword>
<evidence type="ECO:0000256" key="5">
    <source>
        <dbReference type="ARBA" id="ARBA00022519"/>
    </source>
</evidence>
<feature type="transmembrane region" description="Helical" evidence="9">
    <location>
        <begin position="12"/>
        <end position="31"/>
    </location>
</feature>
<dbReference type="Gene3D" id="3.30.70.1320">
    <property type="entry name" value="Multidrug efflux transporter AcrB pore domain like"/>
    <property type="match status" value="1"/>
</dbReference>
<evidence type="ECO:0000256" key="8">
    <source>
        <dbReference type="ARBA" id="ARBA00023136"/>
    </source>
</evidence>
<accession>A0A5N0T7N6</accession>
<proteinExistence type="inferred from homology"/>
<evidence type="ECO:0000256" key="2">
    <source>
        <dbReference type="ARBA" id="ARBA00010942"/>
    </source>
</evidence>
<evidence type="ECO:0000313" key="10">
    <source>
        <dbReference type="EMBL" id="KAA9130912.1"/>
    </source>
</evidence>
<dbReference type="Pfam" id="PF00873">
    <property type="entry name" value="ACR_tran"/>
    <property type="match status" value="1"/>
</dbReference>
<feature type="transmembrane region" description="Helical" evidence="9">
    <location>
        <begin position="890"/>
        <end position="914"/>
    </location>
</feature>
<keyword evidence="6 9" id="KW-0812">Transmembrane</keyword>
<dbReference type="Gene3D" id="1.20.1640.10">
    <property type="entry name" value="Multidrug efflux transporter AcrB transmembrane domain"/>
    <property type="match status" value="2"/>
</dbReference>
<dbReference type="PRINTS" id="PR00702">
    <property type="entry name" value="ACRIFLAVINRP"/>
</dbReference>
<evidence type="ECO:0000256" key="9">
    <source>
        <dbReference type="RuleBase" id="RU364070"/>
    </source>
</evidence>
<evidence type="ECO:0000256" key="7">
    <source>
        <dbReference type="ARBA" id="ARBA00022989"/>
    </source>
</evidence>
<name>A0A5N0T7N6_9GAMM</name>
<dbReference type="FunFam" id="1.20.1640.10:FF:000001">
    <property type="entry name" value="Efflux pump membrane transporter"/>
    <property type="match status" value="1"/>
</dbReference>
<dbReference type="PANTHER" id="PTHR32063">
    <property type="match status" value="1"/>
</dbReference>
<keyword evidence="3 9" id="KW-0813">Transport</keyword>
<evidence type="ECO:0000256" key="3">
    <source>
        <dbReference type="ARBA" id="ARBA00022448"/>
    </source>
</evidence>
<dbReference type="GO" id="GO:0015562">
    <property type="term" value="F:efflux transmembrane transporter activity"/>
    <property type="evidence" value="ECO:0007669"/>
    <property type="project" value="InterPro"/>
</dbReference>
<dbReference type="SUPFAM" id="SSF82866">
    <property type="entry name" value="Multidrug efflux transporter AcrB transmembrane domain"/>
    <property type="match status" value="2"/>
</dbReference>
<dbReference type="GO" id="GO:0042910">
    <property type="term" value="F:xenobiotic transmembrane transporter activity"/>
    <property type="evidence" value="ECO:0007669"/>
    <property type="project" value="TreeGrafter"/>
</dbReference>
<evidence type="ECO:0000313" key="11">
    <source>
        <dbReference type="Proteomes" id="UP000325372"/>
    </source>
</evidence>
<dbReference type="InterPro" id="IPR027463">
    <property type="entry name" value="AcrB_DN_DC_subdom"/>
</dbReference>
<comment type="caution">
    <text evidence="10">The sequence shown here is derived from an EMBL/GenBank/DDBJ whole genome shotgun (WGS) entry which is preliminary data.</text>
</comment>
<feature type="transmembrane region" description="Helical" evidence="9">
    <location>
        <begin position="395"/>
        <end position="418"/>
    </location>
</feature>
<keyword evidence="7 9" id="KW-1133">Transmembrane helix</keyword>
<dbReference type="NCBIfam" id="NF000282">
    <property type="entry name" value="RND_permease_1"/>
    <property type="match status" value="1"/>
</dbReference>
<feature type="transmembrane region" description="Helical" evidence="9">
    <location>
        <begin position="969"/>
        <end position="990"/>
    </location>
</feature>
<dbReference type="SUPFAM" id="SSF82714">
    <property type="entry name" value="Multidrug efflux transporter AcrB TolC docking domain, DN and DC subdomains"/>
    <property type="match status" value="2"/>
</dbReference>
<evidence type="ECO:0000256" key="1">
    <source>
        <dbReference type="ARBA" id="ARBA00004429"/>
    </source>
</evidence>
<dbReference type="PANTHER" id="PTHR32063:SF76">
    <property type="entry name" value="EFFLUX PUMP MEMBRANE TRANSPORTER"/>
    <property type="match status" value="1"/>
</dbReference>
<dbReference type="AlphaFoldDB" id="A0A5N0T7N6"/>
<dbReference type="Proteomes" id="UP000325372">
    <property type="component" value="Unassembled WGS sequence"/>
</dbReference>